<dbReference type="Pfam" id="PF00753">
    <property type="entry name" value="Lactamase_B"/>
    <property type="match status" value="2"/>
</dbReference>
<keyword evidence="4" id="KW-0862">Zinc</keyword>
<evidence type="ECO:0000256" key="1">
    <source>
        <dbReference type="ARBA" id="ARBA00001947"/>
    </source>
</evidence>
<dbReference type="EMBL" id="CP113361">
    <property type="protein sequence ID" value="WAI02322.1"/>
    <property type="molecule type" value="Genomic_DNA"/>
</dbReference>
<dbReference type="InterPro" id="IPR036866">
    <property type="entry name" value="RibonucZ/Hydroxyglut_hydro"/>
</dbReference>
<sequence>MKISNLTEGITTYTSNVYLVTGVWNALKDKNTLIDVGRAPSIVDRINHASTGLGKHKVDQVILTHSHYDHTSLLPRIREVYKPEVYAFSKYLKDVDTVVRDGDLLRIGDETAEIIHTPGHSSDSICIYCRESHALFSGDTPLIIRSDDGTYDEQFVLALERICRKDISAIYPGHGDPLRHNCQEILQKSLDNVHSAIQRHH</sequence>
<dbReference type="PANTHER" id="PTHR46233">
    <property type="entry name" value="HYDROXYACYLGLUTATHIONE HYDROLASE GLOC"/>
    <property type="match status" value="1"/>
</dbReference>
<feature type="domain" description="Metallo-beta-lactamase" evidence="5">
    <location>
        <begin position="14"/>
        <end position="174"/>
    </location>
</feature>
<keyword evidence="7" id="KW-1185">Reference proteome</keyword>
<proteinExistence type="predicted"/>
<evidence type="ECO:0000259" key="5">
    <source>
        <dbReference type="SMART" id="SM00849"/>
    </source>
</evidence>
<accession>A0A9X9T9Q3</accession>
<organism evidence="6 7">
    <name type="scientific">Methanogenium organophilum</name>
    <dbReference type="NCBI Taxonomy" id="2199"/>
    <lineage>
        <taxon>Archaea</taxon>
        <taxon>Methanobacteriati</taxon>
        <taxon>Methanobacteriota</taxon>
        <taxon>Stenosarchaea group</taxon>
        <taxon>Methanomicrobia</taxon>
        <taxon>Methanomicrobiales</taxon>
        <taxon>Methanomicrobiaceae</taxon>
        <taxon>Methanogenium</taxon>
    </lineage>
</organism>
<protein>
    <submittedName>
        <fullName evidence="6">MBL fold metallo-hydrolase</fullName>
    </submittedName>
</protein>
<evidence type="ECO:0000313" key="7">
    <source>
        <dbReference type="Proteomes" id="UP001163096"/>
    </source>
</evidence>
<name>A0A9X9T9Q3_METOG</name>
<dbReference type="InterPro" id="IPR001279">
    <property type="entry name" value="Metallo-B-lactamas"/>
</dbReference>
<dbReference type="PANTHER" id="PTHR46233:SF3">
    <property type="entry name" value="HYDROXYACYLGLUTATHIONE HYDROLASE GLOC"/>
    <property type="match status" value="1"/>
</dbReference>
<comment type="cofactor">
    <cofactor evidence="1">
        <name>Zn(2+)</name>
        <dbReference type="ChEBI" id="CHEBI:29105"/>
    </cofactor>
</comment>
<dbReference type="GO" id="GO:0046872">
    <property type="term" value="F:metal ion binding"/>
    <property type="evidence" value="ECO:0007669"/>
    <property type="project" value="UniProtKB-KW"/>
</dbReference>
<reference evidence="6" key="1">
    <citation type="submission" date="2022-11" db="EMBL/GenBank/DDBJ databases">
        <title>Complete genome sequence of Methanogenium organophilum DSM 3596.</title>
        <authorList>
            <person name="Chen S.-C."/>
            <person name="Lai S.-J."/>
            <person name="You Y.-T."/>
        </authorList>
    </citation>
    <scope>NUCLEOTIDE SEQUENCE</scope>
    <source>
        <strain evidence="6">DSM 3596</strain>
    </source>
</reference>
<dbReference type="SMART" id="SM00849">
    <property type="entry name" value="Lactamase_B"/>
    <property type="match status" value="1"/>
</dbReference>
<dbReference type="InterPro" id="IPR051453">
    <property type="entry name" value="MBL_Glyoxalase_II"/>
</dbReference>
<gene>
    <name evidence="6" type="ORF">OU421_05470</name>
</gene>
<dbReference type="AlphaFoldDB" id="A0A9X9T9Q3"/>
<evidence type="ECO:0000256" key="2">
    <source>
        <dbReference type="ARBA" id="ARBA00022723"/>
    </source>
</evidence>
<evidence type="ECO:0000313" key="6">
    <source>
        <dbReference type="EMBL" id="WAI02322.1"/>
    </source>
</evidence>
<dbReference type="Proteomes" id="UP001163096">
    <property type="component" value="Chromosome"/>
</dbReference>
<dbReference type="SUPFAM" id="SSF56281">
    <property type="entry name" value="Metallo-hydrolase/oxidoreductase"/>
    <property type="match status" value="1"/>
</dbReference>
<dbReference type="KEGG" id="mou:OU421_05470"/>
<dbReference type="GeneID" id="76834530"/>
<keyword evidence="2" id="KW-0479">Metal-binding</keyword>
<dbReference type="GO" id="GO:0016787">
    <property type="term" value="F:hydrolase activity"/>
    <property type="evidence" value="ECO:0007669"/>
    <property type="project" value="UniProtKB-KW"/>
</dbReference>
<evidence type="ECO:0000256" key="3">
    <source>
        <dbReference type="ARBA" id="ARBA00022801"/>
    </source>
</evidence>
<keyword evidence="3" id="KW-0378">Hydrolase</keyword>
<evidence type="ECO:0000256" key="4">
    <source>
        <dbReference type="ARBA" id="ARBA00022833"/>
    </source>
</evidence>
<dbReference type="RefSeq" id="WP_268187600.1">
    <property type="nucleotide sequence ID" value="NZ_CP113361.1"/>
</dbReference>
<dbReference type="Gene3D" id="3.60.15.10">
    <property type="entry name" value="Ribonuclease Z/Hydroxyacylglutathione hydrolase-like"/>
    <property type="match status" value="2"/>
</dbReference>